<protein>
    <submittedName>
        <fullName evidence="2">O-antigen ligase family protein</fullName>
    </submittedName>
</protein>
<feature type="transmembrane region" description="Helical" evidence="1">
    <location>
        <begin position="20"/>
        <end position="36"/>
    </location>
</feature>
<accession>A0ABV9M4S9</accession>
<name>A0ABV9M4S9_9ENTE</name>
<gene>
    <name evidence="2" type="ORF">ACFO3L_05830</name>
</gene>
<feature type="transmembrane region" description="Helical" evidence="1">
    <location>
        <begin position="105"/>
        <end position="123"/>
    </location>
</feature>
<dbReference type="EMBL" id="JBHSGT010000040">
    <property type="protein sequence ID" value="MFC4710145.1"/>
    <property type="molecule type" value="Genomic_DNA"/>
</dbReference>
<evidence type="ECO:0000313" key="2">
    <source>
        <dbReference type="EMBL" id="MFC4710145.1"/>
    </source>
</evidence>
<feature type="transmembrane region" description="Helical" evidence="1">
    <location>
        <begin position="129"/>
        <end position="148"/>
    </location>
</feature>
<evidence type="ECO:0000313" key="3">
    <source>
        <dbReference type="Proteomes" id="UP001596026"/>
    </source>
</evidence>
<comment type="caution">
    <text evidence="2">The sequence shown here is derived from an EMBL/GenBank/DDBJ whole genome shotgun (WGS) entry which is preliminary data.</text>
</comment>
<dbReference type="RefSeq" id="WP_379964786.1">
    <property type="nucleotide sequence ID" value="NZ_JBHSGT010000040.1"/>
</dbReference>
<dbReference type="Proteomes" id="UP001596026">
    <property type="component" value="Unassembled WGS sequence"/>
</dbReference>
<keyword evidence="2" id="KW-0436">Ligase</keyword>
<keyword evidence="3" id="KW-1185">Reference proteome</keyword>
<sequence>MTISNQINNKAVDKKSVKKILVLFSLYLILTPFYFWESGLPQISDLVMILIIISNLINNKMTLTTSVQGKQSILISFMFILYVVSINFTWSFIMGEYIFIKSSLFYIYNFGVFITTVNLAHIYKDEFFKYIMIGIIGALLTQLFMLFYGIGDNYGGGRYTLSFNNPNQLGYFAILIFGILVFLNFHIRIKTKWLLFGVVTTGVLSIISLSNAAIISYFGILTGLLIFKNGKRFKKKYLILLITVALFVFFILYINTSIIHENTLLQSLETRLGSTSDKIARTSEVRGYFRITEYPQFWIFGSGEGAYYRFDGSSLEFHSTLGNLQVSYGIFGLILFITLMIKSIITSRYKCWYPLFFIMLYGVTHNGIRNSLLWILIALMSINYNSTSTKMSNIKSKDE</sequence>
<organism evidence="2 3">
    <name type="scientific">Enterococcus eurekensis</name>
    <dbReference type="NCBI Taxonomy" id="1159753"/>
    <lineage>
        <taxon>Bacteria</taxon>
        <taxon>Bacillati</taxon>
        <taxon>Bacillota</taxon>
        <taxon>Bacilli</taxon>
        <taxon>Lactobacillales</taxon>
        <taxon>Enterococcaceae</taxon>
        <taxon>Enterococcus</taxon>
    </lineage>
</organism>
<feature type="transmembrane region" description="Helical" evidence="1">
    <location>
        <begin position="169"/>
        <end position="187"/>
    </location>
</feature>
<dbReference type="GO" id="GO:0016874">
    <property type="term" value="F:ligase activity"/>
    <property type="evidence" value="ECO:0007669"/>
    <property type="project" value="UniProtKB-KW"/>
</dbReference>
<keyword evidence="1" id="KW-0472">Membrane</keyword>
<feature type="transmembrane region" description="Helical" evidence="1">
    <location>
        <begin position="352"/>
        <end position="382"/>
    </location>
</feature>
<evidence type="ECO:0000256" key="1">
    <source>
        <dbReference type="SAM" id="Phobius"/>
    </source>
</evidence>
<reference evidence="3" key="1">
    <citation type="journal article" date="2019" name="Int. J. Syst. Evol. Microbiol.">
        <title>The Global Catalogue of Microorganisms (GCM) 10K type strain sequencing project: providing services to taxonomists for standard genome sequencing and annotation.</title>
        <authorList>
            <consortium name="The Broad Institute Genomics Platform"/>
            <consortium name="The Broad Institute Genome Sequencing Center for Infectious Disease"/>
            <person name="Wu L."/>
            <person name="Ma J."/>
        </authorList>
    </citation>
    <scope>NUCLEOTIDE SEQUENCE [LARGE SCALE GENOMIC DNA]</scope>
    <source>
        <strain evidence="3">CGMCC 1.19061</strain>
    </source>
</reference>
<keyword evidence="1" id="KW-0812">Transmembrane</keyword>
<feature type="transmembrane region" description="Helical" evidence="1">
    <location>
        <begin position="73"/>
        <end position="93"/>
    </location>
</feature>
<keyword evidence="1" id="KW-1133">Transmembrane helix</keyword>
<feature type="transmembrane region" description="Helical" evidence="1">
    <location>
        <begin position="238"/>
        <end position="259"/>
    </location>
</feature>
<feature type="transmembrane region" description="Helical" evidence="1">
    <location>
        <begin position="326"/>
        <end position="345"/>
    </location>
</feature>
<proteinExistence type="predicted"/>
<feature type="transmembrane region" description="Helical" evidence="1">
    <location>
        <begin position="193"/>
        <end position="226"/>
    </location>
</feature>